<organism evidence="1 2">
    <name type="scientific">Capnocytophaga cynodegmi</name>
    <dbReference type="NCBI Taxonomy" id="28189"/>
    <lineage>
        <taxon>Bacteria</taxon>
        <taxon>Pseudomonadati</taxon>
        <taxon>Bacteroidota</taxon>
        <taxon>Flavobacteriia</taxon>
        <taxon>Flavobacteriales</taxon>
        <taxon>Flavobacteriaceae</taxon>
        <taxon>Capnocytophaga</taxon>
    </lineage>
</organism>
<gene>
    <name evidence="1" type="ORF">CGC48_08020</name>
</gene>
<dbReference type="EMBL" id="CP022378">
    <property type="protein sequence ID" value="ATA68578.1"/>
    <property type="molecule type" value="Genomic_DNA"/>
</dbReference>
<dbReference type="AlphaFoldDB" id="A0A250EA04"/>
<proteinExistence type="predicted"/>
<protein>
    <submittedName>
        <fullName evidence="1">Uncharacterized protein</fullName>
    </submittedName>
</protein>
<sequence>MCAKIGKRTIKKYDFFQKNSIRIVESLFTETKITSVLFLASRKEIEKVKSNPHYFSLFSKD</sequence>
<accession>A0A250EA04</accession>
<dbReference type="Proteomes" id="UP000242855">
    <property type="component" value="Chromosome"/>
</dbReference>
<name>A0A250EA04_9FLAO</name>
<reference evidence="1 2" key="1">
    <citation type="journal article" date="2017" name="Genome Announc.">
        <title>Twelve Complete Reference Genomes of Clinical Isolates in the Capnocytophaga Genus.</title>
        <authorList>
            <person name="Villarma A."/>
            <person name="Gulvik C.A."/>
            <person name="Rowe L.A."/>
            <person name="Sheth M."/>
            <person name="Juieng P."/>
            <person name="Nicholson A.C."/>
            <person name="Loparev V.N."/>
            <person name="McQuiston J.R."/>
        </authorList>
    </citation>
    <scope>NUCLEOTIDE SEQUENCE [LARGE SCALE GENOMIC DNA]</scope>
    <source>
        <strain evidence="1 2">G7591</strain>
    </source>
</reference>
<dbReference type="KEGG" id="ccyn:CGC48_08020"/>
<evidence type="ECO:0000313" key="2">
    <source>
        <dbReference type="Proteomes" id="UP000242855"/>
    </source>
</evidence>
<evidence type="ECO:0000313" key="1">
    <source>
        <dbReference type="EMBL" id="ATA68578.1"/>
    </source>
</evidence>